<dbReference type="AlphaFoldDB" id="A0A218WY65"/>
<proteinExistence type="predicted"/>
<dbReference type="EMBL" id="PGOL01005978">
    <property type="protein sequence ID" value="PKI34327.1"/>
    <property type="molecule type" value="Genomic_DNA"/>
</dbReference>
<sequence>MVYTVPPPTVFPAPSAPALTHLQATELPPYPSLQPHVGLSYQAPLPINTTFHEPGTPTHAAQFASPTHCFPEADAEQERRLKRMEETIRALQAGDARPDARYGYQHPILAHRLPTRESPIKARDAIHHPAIRGK</sequence>
<comment type="caution">
    <text evidence="1">The sequence shown here is derived from an EMBL/GenBank/DDBJ whole genome shotgun (WGS) entry which is preliminary data.</text>
</comment>
<evidence type="ECO:0000313" key="1">
    <source>
        <dbReference type="EMBL" id="OWM77825.1"/>
    </source>
</evidence>
<dbReference type="Proteomes" id="UP000197138">
    <property type="component" value="Unassembled WGS sequence"/>
</dbReference>
<keyword evidence="4" id="KW-1185">Reference proteome</keyword>
<reference evidence="2 4" key="3">
    <citation type="submission" date="2017-11" db="EMBL/GenBank/DDBJ databases">
        <title>De-novo sequencing of pomegranate (Punica granatum L.) genome.</title>
        <authorList>
            <person name="Akparov Z."/>
            <person name="Amiraslanov A."/>
            <person name="Hajiyeva S."/>
            <person name="Abbasov M."/>
            <person name="Kaur K."/>
            <person name="Hamwieh A."/>
            <person name="Solovyev V."/>
            <person name="Salamov A."/>
            <person name="Braich B."/>
            <person name="Kosarev P."/>
            <person name="Mahmoud A."/>
            <person name="Hajiyev E."/>
            <person name="Babayeva S."/>
            <person name="Izzatullayeva V."/>
            <person name="Mammadov A."/>
            <person name="Mammadov A."/>
            <person name="Sharifova S."/>
            <person name="Ojaghi J."/>
            <person name="Eynullazada K."/>
            <person name="Bayramov B."/>
            <person name="Abdulazimova A."/>
            <person name="Shahmuradov I."/>
        </authorList>
    </citation>
    <scope>NUCLEOTIDE SEQUENCE [LARGE SCALE GENOMIC DNA]</scope>
    <source>
        <strain evidence="2">AG2017</strain>
        <strain evidence="4">cv. AG2017</strain>
        <tissue evidence="2">Leaf</tissue>
    </source>
</reference>
<reference evidence="1" key="2">
    <citation type="submission" date="2017-06" db="EMBL/GenBank/DDBJ databases">
        <title>The pomegranate genome and the genomics of punicalagin biosynthesis.</title>
        <authorList>
            <person name="Xu C."/>
        </authorList>
    </citation>
    <scope>NUCLEOTIDE SEQUENCE [LARGE SCALE GENOMIC DNA]</scope>
    <source>
        <tissue evidence="1">Fresh leaf</tissue>
    </source>
</reference>
<organism evidence="1 3">
    <name type="scientific">Punica granatum</name>
    <name type="common">Pomegranate</name>
    <dbReference type="NCBI Taxonomy" id="22663"/>
    <lineage>
        <taxon>Eukaryota</taxon>
        <taxon>Viridiplantae</taxon>
        <taxon>Streptophyta</taxon>
        <taxon>Embryophyta</taxon>
        <taxon>Tracheophyta</taxon>
        <taxon>Spermatophyta</taxon>
        <taxon>Magnoliopsida</taxon>
        <taxon>eudicotyledons</taxon>
        <taxon>Gunneridae</taxon>
        <taxon>Pentapetalae</taxon>
        <taxon>rosids</taxon>
        <taxon>malvids</taxon>
        <taxon>Myrtales</taxon>
        <taxon>Lythraceae</taxon>
        <taxon>Punica</taxon>
    </lineage>
</organism>
<evidence type="ECO:0000313" key="4">
    <source>
        <dbReference type="Proteomes" id="UP000233551"/>
    </source>
</evidence>
<reference evidence="3" key="1">
    <citation type="journal article" date="2017" name="Plant J.">
        <title>The pomegranate (Punica granatum L.) genome and the genomics of punicalagin biosynthesis.</title>
        <authorList>
            <person name="Qin G."/>
            <person name="Xu C."/>
            <person name="Ming R."/>
            <person name="Tang H."/>
            <person name="Guyot R."/>
            <person name="Kramer E.M."/>
            <person name="Hu Y."/>
            <person name="Yi X."/>
            <person name="Qi Y."/>
            <person name="Xu X."/>
            <person name="Gao Z."/>
            <person name="Pan H."/>
            <person name="Jian J."/>
            <person name="Tian Y."/>
            <person name="Yue Z."/>
            <person name="Xu Y."/>
        </authorList>
    </citation>
    <scope>NUCLEOTIDE SEQUENCE [LARGE SCALE GENOMIC DNA]</scope>
    <source>
        <strain evidence="3">cv. Dabenzi</strain>
    </source>
</reference>
<gene>
    <name evidence="1" type="ORF">CDL15_Pgr021988</name>
    <name evidence="2" type="ORF">CRG98_045282</name>
</gene>
<dbReference type="EMBL" id="MTKT01002510">
    <property type="protein sequence ID" value="OWM77825.1"/>
    <property type="molecule type" value="Genomic_DNA"/>
</dbReference>
<evidence type="ECO:0000313" key="3">
    <source>
        <dbReference type="Proteomes" id="UP000197138"/>
    </source>
</evidence>
<evidence type="ECO:0000313" key="2">
    <source>
        <dbReference type="EMBL" id="PKI34327.1"/>
    </source>
</evidence>
<accession>A0A218WY65</accession>
<dbReference type="Proteomes" id="UP000233551">
    <property type="component" value="Unassembled WGS sequence"/>
</dbReference>
<protein>
    <submittedName>
        <fullName evidence="1">Uncharacterized protein</fullName>
    </submittedName>
</protein>
<name>A0A218WY65_PUNGR</name>